<dbReference type="RefSeq" id="WP_168906988.1">
    <property type="nucleotide sequence ID" value="NZ_CP051428.1"/>
</dbReference>
<dbReference type="GO" id="GO:0005886">
    <property type="term" value="C:plasma membrane"/>
    <property type="evidence" value="ECO:0007669"/>
    <property type="project" value="UniProtKB-SubCell"/>
</dbReference>
<dbReference type="InterPro" id="IPR007348">
    <property type="entry name" value="CopC_dom"/>
</dbReference>
<evidence type="ECO:0000313" key="13">
    <source>
        <dbReference type="EMBL" id="QJC51337.1"/>
    </source>
</evidence>
<evidence type="ECO:0000256" key="5">
    <source>
        <dbReference type="ARBA" id="ARBA00022729"/>
    </source>
</evidence>
<dbReference type="SUPFAM" id="SSF81296">
    <property type="entry name" value="E set domains"/>
    <property type="match status" value="1"/>
</dbReference>
<feature type="transmembrane region" description="Helical" evidence="9">
    <location>
        <begin position="159"/>
        <end position="178"/>
    </location>
</feature>
<dbReference type="KEGG" id="palr:HGI30_07120"/>
<evidence type="ECO:0000313" key="14">
    <source>
        <dbReference type="Proteomes" id="UP000502136"/>
    </source>
</evidence>
<evidence type="ECO:0000259" key="11">
    <source>
        <dbReference type="Pfam" id="PF04234"/>
    </source>
</evidence>
<dbReference type="PANTHER" id="PTHR34820">
    <property type="entry name" value="INNER MEMBRANE PROTEIN YEBZ"/>
    <property type="match status" value="1"/>
</dbReference>
<dbReference type="Gene3D" id="2.60.40.1220">
    <property type="match status" value="1"/>
</dbReference>
<evidence type="ECO:0000256" key="2">
    <source>
        <dbReference type="ARBA" id="ARBA00022475"/>
    </source>
</evidence>
<evidence type="ECO:0000259" key="12">
    <source>
        <dbReference type="Pfam" id="PF05425"/>
    </source>
</evidence>
<protein>
    <submittedName>
        <fullName evidence="13">Copper resistance protein CopC/CopD</fullName>
    </submittedName>
</protein>
<evidence type="ECO:0000256" key="6">
    <source>
        <dbReference type="ARBA" id="ARBA00022989"/>
    </source>
</evidence>
<name>A0A6H2GVA5_9BACL</name>
<dbReference type="EMBL" id="CP051428">
    <property type="protein sequence ID" value="QJC51337.1"/>
    <property type="molecule type" value="Genomic_DNA"/>
</dbReference>
<keyword evidence="8 9" id="KW-0472">Membrane</keyword>
<dbReference type="Pfam" id="PF05425">
    <property type="entry name" value="CopD"/>
    <property type="match status" value="1"/>
</dbReference>
<dbReference type="GO" id="GO:0006825">
    <property type="term" value="P:copper ion transport"/>
    <property type="evidence" value="ECO:0007669"/>
    <property type="project" value="InterPro"/>
</dbReference>
<dbReference type="GO" id="GO:0042597">
    <property type="term" value="C:periplasmic space"/>
    <property type="evidence" value="ECO:0007669"/>
    <property type="project" value="InterPro"/>
</dbReference>
<comment type="subcellular location">
    <subcellularLocation>
        <location evidence="1">Cell membrane</location>
        <topology evidence="1">Multi-pass membrane protein</topology>
    </subcellularLocation>
</comment>
<dbReference type="InterPro" id="IPR008457">
    <property type="entry name" value="Cu-R_CopD_dom"/>
</dbReference>
<evidence type="ECO:0000256" key="9">
    <source>
        <dbReference type="SAM" id="Phobius"/>
    </source>
</evidence>
<keyword evidence="7" id="KW-0186">Copper</keyword>
<proteinExistence type="predicted"/>
<feature type="domain" description="Copper resistance protein D" evidence="12">
    <location>
        <begin position="319"/>
        <end position="410"/>
    </location>
</feature>
<feature type="signal peptide" evidence="10">
    <location>
        <begin position="1"/>
        <end position="22"/>
    </location>
</feature>
<feature type="transmembrane region" description="Helical" evidence="9">
    <location>
        <begin position="290"/>
        <end position="312"/>
    </location>
</feature>
<keyword evidence="4" id="KW-0479">Metal-binding</keyword>
<dbReference type="GO" id="GO:0005507">
    <property type="term" value="F:copper ion binding"/>
    <property type="evidence" value="ECO:0007669"/>
    <property type="project" value="InterPro"/>
</dbReference>
<evidence type="ECO:0000256" key="10">
    <source>
        <dbReference type="SAM" id="SignalP"/>
    </source>
</evidence>
<accession>A0A6H2GVA5</accession>
<evidence type="ECO:0000256" key="8">
    <source>
        <dbReference type="ARBA" id="ARBA00023136"/>
    </source>
</evidence>
<sequence>MAAALLGVLALLSLLLGLPQQAAAHASLLEASPAAGARLEAAPAEVKLVFNERVEGAVGALEVLDGSSDPVTAERAKLSEDGLALTLPLPELDQGVYTVSYRIVSEDGHPIGGSYVFVIGDPPAARDASTFDVHAQLGHANHAEGGLTTASLIQYAARFLYYAALMLAAGAALWPLLYRQGWSRIADPLRGRLERMPQQALVLVALLYVFVETQLLMEGQPTSEWIRLFTATSVGQSYLALLLLAFVGLALPAGRGALRFVWALLLLATEAWSGHAAAAAPRWAALALDYVHLVFAALWAGGLMLLLFLWSAERKEAGRFAARFSRMAWISIVALTLSGIGLTLLYMTKPEYLLLTPWGILLLVKTGLVVLVAGVGFFLRSRMKRSGFPSGALLKADGALMALILVIVGVFTYISPLPANEPVGWHKMGSEMHVSIRITPNVPGDNEFAVRIWMHQSLGDPKSVKLRLQSEDKPELGAIEIPLEKFEDDEISTFEGYTKTAYRASGTYLPFAGRWTAEVRVMDKNDDERVERLGFRNY</sequence>
<reference evidence="13 14" key="1">
    <citation type="submission" date="2020-04" db="EMBL/GenBank/DDBJ databases">
        <title>Novel Paenibacillus strain UniB2 isolated from commercial digestive syrup.</title>
        <authorList>
            <person name="Thorat V."/>
            <person name="Kirdat K."/>
            <person name="Tiwarekar B."/>
            <person name="Yadav A."/>
        </authorList>
    </citation>
    <scope>NUCLEOTIDE SEQUENCE [LARGE SCALE GENOMIC DNA]</scope>
    <source>
        <strain evidence="13 14">UniB2</strain>
    </source>
</reference>
<keyword evidence="5 10" id="KW-0732">Signal</keyword>
<dbReference type="InterPro" id="IPR014755">
    <property type="entry name" value="Cu-Rt/internalin_Ig-like"/>
</dbReference>
<gene>
    <name evidence="13" type="ORF">HGI30_07120</name>
</gene>
<evidence type="ECO:0000256" key="3">
    <source>
        <dbReference type="ARBA" id="ARBA00022692"/>
    </source>
</evidence>
<evidence type="ECO:0000256" key="1">
    <source>
        <dbReference type="ARBA" id="ARBA00004651"/>
    </source>
</evidence>
<keyword evidence="14" id="KW-1185">Reference proteome</keyword>
<dbReference type="InterPro" id="IPR014756">
    <property type="entry name" value="Ig_E-set"/>
</dbReference>
<dbReference type="GO" id="GO:0046688">
    <property type="term" value="P:response to copper ion"/>
    <property type="evidence" value="ECO:0007669"/>
    <property type="project" value="InterPro"/>
</dbReference>
<feature type="transmembrane region" description="Helical" evidence="9">
    <location>
        <begin position="237"/>
        <end position="253"/>
    </location>
</feature>
<keyword evidence="2" id="KW-1003">Cell membrane</keyword>
<evidence type="ECO:0000256" key="4">
    <source>
        <dbReference type="ARBA" id="ARBA00022723"/>
    </source>
</evidence>
<feature type="transmembrane region" description="Helical" evidence="9">
    <location>
        <begin position="199"/>
        <end position="217"/>
    </location>
</feature>
<feature type="chain" id="PRO_5039650857" evidence="10">
    <location>
        <begin position="23"/>
        <end position="538"/>
    </location>
</feature>
<evidence type="ECO:0000256" key="7">
    <source>
        <dbReference type="ARBA" id="ARBA00023008"/>
    </source>
</evidence>
<feature type="domain" description="CopC" evidence="11">
    <location>
        <begin position="25"/>
        <end position="118"/>
    </location>
</feature>
<keyword evidence="6 9" id="KW-1133">Transmembrane helix</keyword>
<organism evidence="13 14">
    <name type="scientific">Paenibacillus albicereus</name>
    <dbReference type="NCBI Taxonomy" id="2726185"/>
    <lineage>
        <taxon>Bacteria</taxon>
        <taxon>Bacillati</taxon>
        <taxon>Bacillota</taxon>
        <taxon>Bacilli</taxon>
        <taxon>Bacillales</taxon>
        <taxon>Paenibacillaceae</taxon>
        <taxon>Paenibacillus</taxon>
    </lineage>
</organism>
<dbReference type="AlphaFoldDB" id="A0A6H2GVA5"/>
<feature type="transmembrane region" description="Helical" evidence="9">
    <location>
        <begin position="260"/>
        <end position="278"/>
    </location>
</feature>
<dbReference type="InterPro" id="IPR032694">
    <property type="entry name" value="CopC/D"/>
</dbReference>
<feature type="transmembrane region" description="Helical" evidence="9">
    <location>
        <begin position="392"/>
        <end position="414"/>
    </location>
</feature>
<dbReference type="Proteomes" id="UP000502136">
    <property type="component" value="Chromosome"/>
</dbReference>
<feature type="transmembrane region" description="Helical" evidence="9">
    <location>
        <begin position="324"/>
        <end position="346"/>
    </location>
</feature>
<dbReference type="Pfam" id="PF04234">
    <property type="entry name" value="CopC"/>
    <property type="match status" value="1"/>
</dbReference>
<feature type="transmembrane region" description="Helical" evidence="9">
    <location>
        <begin position="358"/>
        <end position="380"/>
    </location>
</feature>
<dbReference type="PANTHER" id="PTHR34820:SF4">
    <property type="entry name" value="INNER MEMBRANE PROTEIN YEBZ"/>
    <property type="match status" value="1"/>
</dbReference>
<keyword evidence="3 9" id="KW-0812">Transmembrane</keyword>